<dbReference type="Pfam" id="PF10011">
    <property type="entry name" value="DUF2254"/>
    <property type="match status" value="1"/>
</dbReference>
<keyword evidence="3" id="KW-0472">Membrane</keyword>
<sequence>MSWFHLKHDLKTSLWVVPLLFMVAAAGLNLLTVQLDPRGELVPQSISGDASAASQMLYLIAFSMLTLTGLVLSLVVVVVQLAMGSFSPRIVRQILQDRPSQCAIGLFAGTFIHAILTMRVVRSDRGPVVPGLAVLVTIGLGMACMITLVWYINYIGQSLRAAALVGWVAKDTIRSLDRNYPPDPDAETDDPQVIPAPRGGVIFAIDHDRLVQLARRAGVRLELLWSTGDYVPEGGDLVRIHGDPAGVARSAVARCINVGPERTLNQDVAYGLRMLVDIGARTLSAGPFEDPTTAVQAIDRIHEVLRRIVQRPLHDGRYLDDDGEVRLVVPTIQWPGYVRIAFDELRQAGAASPQVVRRLRAALDDLLTIAPEDRRPPLVQQLELLDQLSQRDAQTGFDAEAVKVPDRSGIGSADELTRTDP</sequence>
<dbReference type="EMBL" id="VFOK01000001">
    <property type="protein sequence ID" value="TQL33609.1"/>
    <property type="molecule type" value="Genomic_DNA"/>
</dbReference>
<keyword evidence="5" id="KW-1185">Reference proteome</keyword>
<feature type="transmembrane region" description="Helical" evidence="3">
    <location>
        <begin position="103"/>
        <end position="122"/>
    </location>
</feature>
<proteinExistence type="predicted"/>
<keyword evidence="3" id="KW-1133">Transmembrane helix</keyword>
<name>A0A542XCR5_9MICO</name>
<evidence type="ECO:0000256" key="1">
    <source>
        <dbReference type="ARBA" id="ARBA00022679"/>
    </source>
</evidence>
<keyword evidence="1" id="KW-0808">Transferase</keyword>
<feature type="transmembrane region" description="Helical" evidence="3">
    <location>
        <begin position="12"/>
        <end position="35"/>
    </location>
</feature>
<accession>A0A542XCR5</accession>
<comment type="caution">
    <text evidence="4">The sequence shown here is derived from an EMBL/GenBank/DDBJ whole genome shotgun (WGS) entry which is preliminary data.</text>
</comment>
<dbReference type="AlphaFoldDB" id="A0A542XCR5"/>
<dbReference type="GO" id="GO:0006213">
    <property type="term" value="P:pyrimidine nucleoside metabolic process"/>
    <property type="evidence" value="ECO:0007669"/>
    <property type="project" value="InterPro"/>
</dbReference>
<feature type="transmembrane region" description="Helical" evidence="3">
    <location>
        <begin position="128"/>
        <end position="152"/>
    </location>
</feature>
<evidence type="ECO:0000256" key="3">
    <source>
        <dbReference type="SAM" id="Phobius"/>
    </source>
</evidence>
<dbReference type="SUPFAM" id="SSF54680">
    <property type="entry name" value="Pyrimidine nucleoside phosphorylase C-terminal domain"/>
    <property type="match status" value="1"/>
</dbReference>
<evidence type="ECO:0000256" key="2">
    <source>
        <dbReference type="SAM" id="MobiDB-lite"/>
    </source>
</evidence>
<dbReference type="Proteomes" id="UP000318336">
    <property type="component" value="Unassembled WGS sequence"/>
</dbReference>
<keyword evidence="3" id="KW-0812">Transmembrane</keyword>
<feature type="region of interest" description="Disordered" evidence="2">
    <location>
        <begin position="396"/>
        <end position="421"/>
    </location>
</feature>
<dbReference type="InterPro" id="IPR036566">
    <property type="entry name" value="PYNP-like_C_sf"/>
</dbReference>
<feature type="transmembrane region" description="Helical" evidence="3">
    <location>
        <begin position="55"/>
        <end position="82"/>
    </location>
</feature>
<gene>
    <name evidence="4" type="ORF">FB554_1759</name>
</gene>
<protein>
    <submittedName>
        <fullName evidence="4">Putative membrane protein</fullName>
    </submittedName>
</protein>
<dbReference type="OrthoDB" id="2955631at2"/>
<organism evidence="4 5">
    <name type="scientific">Barrientosiimonas humi</name>
    <dbReference type="NCBI Taxonomy" id="999931"/>
    <lineage>
        <taxon>Bacteria</taxon>
        <taxon>Bacillati</taxon>
        <taxon>Actinomycetota</taxon>
        <taxon>Actinomycetes</taxon>
        <taxon>Micrococcales</taxon>
        <taxon>Dermacoccaceae</taxon>
        <taxon>Barrientosiimonas</taxon>
    </lineage>
</organism>
<dbReference type="GO" id="GO:0016763">
    <property type="term" value="F:pentosyltransferase activity"/>
    <property type="evidence" value="ECO:0007669"/>
    <property type="project" value="InterPro"/>
</dbReference>
<evidence type="ECO:0000313" key="4">
    <source>
        <dbReference type="EMBL" id="TQL33609.1"/>
    </source>
</evidence>
<dbReference type="RefSeq" id="WP_142005601.1">
    <property type="nucleotide sequence ID" value="NZ_CAJTBP010000001.1"/>
</dbReference>
<dbReference type="InterPro" id="IPR018723">
    <property type="entry name" value="DUF2254_membrane"/>
</dbReference>
<evidence type="ECO:0000313" key="5">
    <source>
        <dbReference type="Proteomes" id="UP000318336"/>
    </source>
</evidence>
<reference evidence="4 5" key="1">
    <citation type="submission" date="2019-06" db="EMBL/GenBank/DDBJ databases">
        <title>Sequencing the genomes of 1000 actinobacteria strains.</title>
        <authorList>
            <person name="Klenk H.-P."/>
        </authorList>
    </citation>
    <scope>NUCLEOTIDE SEQUENCE [LARGE SCALE GENOMIC DNA]</scope>
    <source>
        <strain evidence="4 5">DSM 24617</strain>
    </source>
</reference>